<dbReference type="EMBL" id="SEYY01023540">
    <property type="protein sequence ID" value="KAB7494802.1"/>
    <property type="molecule type" value="Genomic_DNA"/>
</dbReference>
<evidence type="ECO:0000256" key="11">
    <source>
        <dbReference type="ARBA" id="ARBA00022824"/>
    </source>
</evidence>
<comment type="similarity">
    <text evidence="5">Belongs to the glycosyltransferase 14 family. XylT subfamily.</text>
</comment>
<evidence type="ECO:0000256" key="5">
    <source>
        <dbReference type="ARBA" id="ARBA00010195"/>
    </source>
</evidence>
<protein>
    <recommendedName>
        <fullName evidence="6">protein xylosyltransferase</fullName>
        <ecNumber evidence="6">2.4.2.26</ecNumber>
    </recommendedName>
    <alternativeName>
        <fullName evidence="18">Peptide O-xylosyltransferase</fullName>
    </alternativeName>
</protein>
<evidence type="ECO:0000256" key="6">
    <source>
        <dbReference type="ARBA" id="ARBA00011972"/>
    </source>
</evidence>
<accession>A0A5N5SLT2</accession>
<evidence type="ECO:0000256" key="17">
    <source>
        <dbReference type="ARBA" id="ARBA00023180"/>
    </source>
</evidence>
<keyword evidence="11" id="KW-0256">Endoplasmic reticulum</keyword>
<dbReference type="InterPro" id="IPR043538">
    <property type="entry name" value="XYLT"/>
</dbReference>
<dbReference type="UniPathway" id="UPA00756"/>
<evidence type="ECO:0000256" key="15">
    <source>
        <dbReference type="ARBA" id="ARBA00023136"/>
    </source>
</evidence>
<dbReference type="Pfam" id="PF02485">
    <property type="entry name" value="Branch"/>
    <property type="match status" value="1"/>
</dbReference>
<name>A0A5N5SLT2_9CRUS</name>
<keyword evidence="7" id="KW-0328">Glycosyltransferase</keyword>
<gene>
    <name evidence="22" type="primary">oxt</name>
    <name evidence="22" type="ORF">Anas_06047</name>
</gene>
<organism evidence="22 23">
    <name type="scientific">Armadillidium nasatum</name>
    <dbReference type="NCBI Taxonomy" id="96803"/>
    <lineage>
        <taxon>Eukaryota</taxon>
        <taxon>Metazoa</taxon>
        <taxon>Ecdysozoa</taxon>
        <taxon>Arthropoda</taxon>
        <taxon>Crustacea</taxon>
        <taxon>Multicrustacea</taxon>
        <taxon>Malacostraca</taxon>
        <taxon>Eumalacostraca</taxon>
        <taxon>Peracarida</taxon>
        <taxon>Isopoda</taxon>
        <taxon>Oniscidea</taxon>
        <taxon>Crinocheta</taxon>
        <taxon>Armadillidiidae</taxon>
        <taxon>Armadillidium</taxon>
    </lineage>
</organism>
<comment type="pathway">
    <text evidence="4">Glycan metabolism; heparan sulfate biosynthesis.</text>
</comment>
<dbReference type="Proteomes" id="UP000326759">
    <property type="component" value="Unassembled WGS sequence"/>
</dbReference>
<evidence type="ECO:0000256" key="4">
    <source>
        <dbReference type="ARBA" id="ARBA00005093"/>
    </source>
</evidence>
<feature type="non-terminal residue" evidence="22">
    <location>
        <position position="1"/>
    </location>
</feature>
<feature type="transmembrane region" description="Helical" evidence="20">
    <location>
        <begin position="13"/>
        <end position="33"/>
    </location>
</feature>
<evidence type="ECO:0000256" key="13">
    <source>
        <dbReference type="ARBA" id="ARBA00022989"/>
    </source>
</evidence>
<keyword evidence="13 20" id="KW-1133">Transmembrane helix</keyword>
<evidence type="ECO:0000313" key="23">
    <source>
        <dbReference type="Proteomes" id="UP000326759"/>
    </source>
</evidence>
<dbReference type="InterPro" id="IPR003406">
    <property type="entry name" value="Glyco_trans_14"/>
</dbReference>
<sequence length="989" mass="113947">TTFLHLRPNEMNMIMDLLIPSPQSILIISFNIFRILCRKYGVYLLFGFIILVLQALSGYYIMQYEIHEKFNRDAGRETKSSSHSFTNLNNIGLVGLTVSYSDSSLKKSEISQKNYIRSIPNTYSNSSRDSTNKEYNIVATTVKYKFEFELPCQIENKETISALQRAKTLECKKQIASVSCQIANGTFYPSKLVSFCPTHGRIKGKSLGCYKDNRENRILKGHLSTLKKNSPNICAELCLQRGYIYAGVQYSKECFCGNNDIPSEYRVPDRECNMNCTGDDTSLLRCGGFLRVYIVETGLGKTNISPLVSPGTNSSVRIAYILTLNGRALRQVYRVFKALFHIDHYFILHVDSRQYYLYRELLKLEKTFNNVILSRKRLSSIWGGSSLLTVLLHCMELAIRKDWKWDFIINLSESDFPVKANKDLVDFLSVNKNRNFLKSHGHETHKFLKRQGLDRTFLQCDNHMWILGERKLPAGIRIDGGSDWICLNRKFVEYVVLSQDMMVEGLKHVFSYSLLPAESFFHTVLRNSEYCQTIADNNLHITNWKRKLGCRCQHKHIVDWCGCSPNDFTLKDWHKFENSKNKHLFFARKFESVKSVKAINKVDEWIYGQYDPELVTNLNSYWENIYHYEDPPNAKGDVELTFFHSIMRLAASQITDLISSGIANRVMEPQDWNIVPVLPSQAFTYHIHDKFQGIIIEFIARTKSGIGLKFEALAEHQNQFEVIYYNDFSKRIINMEINVNLDLKEQMFRNFGQYLGPSDELFVALWLTQDLETEKDDKKVKENEEVDIILIDPLEIVAARQKVKILHDEISSHSIPMNKPLRPGMWTAFLAHNGKILASLKFPILPLQFAQARQISISEGRSLHIGPGKPYSNISYDILNTLKSPDSKPNFNVSLYPGNKYLLKEADELGRSFGPALAKWIDEIVERSYQITEFCHISQADVSPTIKKFIPVCEESHWSSHSPDPKSKLTEIEIKTGRLKDPFRLPKKS</sequence>
<keyword evidence="9 20" id="KW-0812">Transmembrane</keyword>
<evidence type="ECO:0000256" key="12">
    <source>
        <dbReference type="ARBA" id="ARBA00022968"/>
    </source>
</evidence>
<keyword evidence="14" id="KW-0333">Golgi apparatus</keyword>
<evidence type="ECO:0000256" key="3">
    <source>
        <dbReference type="ARBA" id="ARBA00004840"/>
    </source>
</evidence>
<dbReference type="GO" id="GO:0030158">
    <property type="term" value="F:protein xylosyltransferase activity"/>
    <property type="evidence" value="ECO:0007669"/>
    <property type="project" value="UniProtKB-EC"/>
</dbReference>
<dbReference type="InterPro" id="IPR024448">
    <property type="entry name" value="XylT_C"/>
</dbReference>
<evidence type="ECO:0000256" key="7">
    <source>
        <dbReference type="ARBA" id="ARBA00022676"/>
    </source>
</evidence>
<dbReference type="GO" id="GO:0046872">
    <property type="term" value="F:metal ion binding"/>
    <property type="evidence" value="ECO:0007669"/>
    <property type="project" value="UniProtKB-KW"/>
</dbReference>
<keyword evidence="12" id="KW-0735">Signal-anchor</keyword>
<evidence type="ECO:0000256" key="1">
    <source>
        <dbReference type="ARBA" id="ARBA00004323"/>
    </source>
</evidence>
<evidence type="ECO:0000256" key="10">
    <source>
        <dbReference type="ARBA" id="ARBA00022723"/>
    </source>
</evidence>
<evidence type="ECO:0000256" key="20">
    <source>
        <dbReference type="SAM" id="Phobius"/>
    </source>
</evidence>
<evidence type="ECO:0000256" key="16">
    <source>
        <dbReference type="ARBA" id="ARBA00023157"/>
    </source>
</evidence>
<keyword evidence="10" id="KW-0479">Metal-binding</keyword>
<reference evidence="22 23" key="1">
    <citation type="journal article" date="2019" name="PLoS Biol.">
        <title>Sex chromosomes control vertical transmission of feminizing Wolbachia symbionts in an isopod.</title>
        <authorList>
            <person name="Becking T."/>
            <person name="Chebbi M.A."/>
            <person name="Giraud I."/>
            <person name="Moumen B."/>
            <person name="Laverre T."/>
            <person name="Caubet Y."/>
            <person name="Peccoud J."/>
            <person name="Gilbert C."/>
            <person name="Cordaux R."/>
        </authorList>
    </citation>
    <scope>NUCLEOTIDE SEQUENCE [LARGE SCALE GENOMIC DNA]</scope>
    <source>
        <strain evidence="22">ANa2</strain>
        <tissue evidence="22">Whole body excluding digestive tract and cuticle</tissue>
    </source>
</reference>
<evidence type="ECO:0000256" key="8">
    <source>
        <dbReference type="ARBA" id="ARBA00022679"/>
    </source>
</evidence>
<keyword evidence="8 22" id="KW-0808">Transferase</keyword>
<comment type="caution">
    <text evidence="22">The sequence shown here is derived from an EMBL/GenBank/DDBJ whole genome shotgun (WGS) entry which is preliminary data.</text>
</comment>
<comment type="pathway">
    <text evidence="3">Glycan metabolism; chondroitin sulfate biosynthesis.</text>
</comment>
<keyword evidence="23" id="KW-1185">Reference proteome</keyword>
<dbReference type="PANTHER" id="PTHR46025">
    <property type="entry name" value="XYLOSYLTRANSFERASE OXT"/>
    <property type="match status" value="1"/>
</dbReference>
<dbReference type="PANTHER" id="PTHR46025:SF3">
    <property type="entry name" value="XYLOSYLTRANSFERASE OXT"/>
    <property type="match status" value="1"/>
</dbReference>
<dbReference type="AlphaFoldDB" id="A0A5N5SLT2"/>
<dbReference type="EC" id="2.4.2.26" evidence="6"/>
<dbReference type="Pfam" id="PF01822">
    <property type="entry name" value="WSC"/>
    <property type="match status" value="1"/>
</dbReference>
<dbReference type="GO" id="GO:0005789">
    <property type="term" value="C:endoplasmic reticulum membrane"/>
    <property type="evidence" value="ECO:0007669"/>
    <property type="project" value="UniProtKB-SubCell"/>
</dbReference>
<feature type="transmembrane region" description="Helical" evidence="20">
    <location>
        <begin position="40"/>
        <end position="62"/>
    </location>
</feature>
<evidence type="ECO:0000256" key="19">
    <source>
        <dbReference type="ARBA" id="ARBA00047847"/>
    </source>
</evidence>
<proteinExistence type="inferred from homology"/>
<dbReference type="Pfam" id="PF12529">
    <property type="entry name" value="Xylo_C"/>
    <property type="match status" value="1"/>
</dbReference>
<dbReference type="GO" id="GO:0015012">
    <property type="term" value="P:heparan sulfate proteoglycan biosynthetic process"/>
    <property type="evidence" value="ECO:0007669"/>
    <property type="project" value="UniProtKB-UniPathway"/>
</dbReference>
<evidence type="ECO:0000256" key="9">
    <source>
        <dbReference type="ARBA" id="ARBA00022692"/>
    </source>
</evidence>
<dbReference type="GO" id="GO:0050650">
    <property type="term" value="P:chondroitin sulfate proteoglycan biosynthetic process"/>
    <property type="evidence" value="ECO:0007669"/>
    <property type="project" value="TreeGrafter"/>
</dbReference>
<dbReference type="PROSITE" id="PS51212">
    <property type="entry name" value="WSC"/>
    <property type="match status" value="1"/>
</dbReference>
<feature type="domain" description="WSC" evidence="21">
    <location>
        <begin position="203"/>
        <end position="298"/>
    </location>
</feature>
<dbReference type="InterPro" id="IPR002889">
    <property type="entry name" value="WSC_carb-bd"/>
</dbReference>
<dbReference type="GO" id="GO:0000139">
    <property type="term" value="C:Golgi membrane"/>
    <property type="evidence" value="ECO:0007669"/>
    <property type="project" value="UniProtKB-SubCell"/>
</dbReference>
<keyword evidence="16" id="KW-1015">Disulfide bond</keyword>
<keyword evidence="17" id="KW-0325">Glycoprotein</keyword>
<evidence type="ECO:0000259" key="21">
    <source>
        <dbReference type="PROSITE" id="PS51212"/>
    </source>
</evidence>
<dbReference type="SMART" id="SM00321">
    <property type="entry name" value="WSC"/>
    <property type="match status" value="1"/>
</dbReference>
<keyword evidence="15 20" id="KW-0472">Membrane</keyword>
<comment type="subcellular location">
    <subcellularLocation>
        <location evidence="2">Endoplasmic reticulum membrane</location>
        <topology evidence="2">Single-pass type II membrane protein</topology>
    </subcellularLocation>
    <subcellularLocation>
        <location evidence="1">Golgi apparatus membrane</location>
        <topology evidence="1">Single-pass type II membrane protein</topology>
    </subcellularLocation>
</comment>
<evidence type="ECO:0000256" key="14">
    <source>
        <dbReference type="ARBA" id="ARBA00023034"/>
    </source>
</evidence>
<evidence type="ECO:0000256" key="2">
    <source>
        <dbReference type="ARBA" id="ARBA00004648"/>
    </source>
</evidence>
<evidence type="ECO:0000313" key="22">
    <source>
        <dbReference type="EMBL" id="KAB7494802.1"/>
    </source>
</evidence>
<dbReference type="OrthoDB" id="2019572at2759"/>
<evidence type="ECO:0000256" key="18">
    <source>
        <dbReference type="ARBA" id="ARBA00042865"/>
    </source>
</evidence>
<comment type="catalytic activity">
    <reaction evidence="19">
        <text>UDP-alpha-D-xylose + L-seryl-[protein] = 3-O-(beta-D-xylosyl)-L-seryl-[protein] + UDP + H(+)</text>
        <dbReference type="Rhea" id="RHEA:50192"/>
        <dbReference type="Rhea" id="RHEA-COMP:9863"/>
        <dbReference type="Rhea" id="RHEA-COMP:12567"/>
        <dbReference type="ChEBI" id="CHEBI:15378"/>
        <dbReference type="ChEBI" id="CHEBI:29999"/>
        <dbReference type="ChEBI" id="CHEBI:57632"/>
        <dbReference type="ChEBI" id="CHEBI:58223"/>
        <dbReference type="ChEBI" id="CHEBI:132085"/>
        <dbReference type="EC" id="2.4.2.26"/>
    </reaction>
</comment>
<dbReference type="UniPathway" id="UPA00755"/>